<gene>
    <name evidence="2" type="ORF">LHA35_08895</name>
</gene>
<organism evidence="2 3">
    <name type="scientific">Roseicella aerolata</name>
    <dbReference type="NCBI Taxonomy" id="2883479"/>
    <lineage>
        <taxon>Bacteria</taxon>
        <taxon>Pseudomonadati</taxon>
        <taxon>Pseudomonadota</taxon>
        <taxon>Alphaproteobacteria</taxon>
        <taxon>Acetobacterales</taxon>
        <taxon>Roseomonadaceae</taxon>
        <taxon>Roseicella</taxon>
    </lineage>
</organism>
<evidence type="ECO:0000313" key="3">
    <source>
        <dbReference type="Proteomes" id="UP001139311"/>
    </source>
</evidence>
<dbReference type="Proteomes" id="UP001139311">
    <property type="component" value="Unassembled WGS sequence"/>
</dbReference>
<evidence type="ECO:0000313" key="2">
    <source>
        <dbReference type="EMBL" id="MCB4821846.1"/>
    </source>
</evidence>
<name>A0A9X1L7D7_9PROT</name>
<accession>A0A9X1L7D7</accession>
<dbReference type="RefSeq" id="WP_226607190.1">
    <property type="nucleotide sequence ID" value="NZ_JAJAQI010000010.1"/>
</dbReference>
<feature type="transmembrane region" description="Helical" evidence="1">
    <location>
        <begin position="15"/>
        <end position="34"/>
    </location>
</feature>
<protein>
    <submittedName>
        <fullName evidence="2">Uncharacterized protein</fullName>
    </submittedName>
</protein>
<sequence>MREASRQQARAEQRALAAAVIWMLLVQIACVVLWDSGFFGRQAALVHWLIVGVLPPAFALWGLRHPEPARARRPQ</sequence>
<proteinExistence type="predicted"/>
<feature type="transmembrane region" description="Helical" evidence="1">
    <location>
        <begin position="46"/>
        <end position="63"/>
    </location>
</feature>
<keyword evidence="1" id="KW-1133">Transmembrane helix</keyword>
<dbReference type="EMBL" id="JAJAQI010000010">
    <property type="protein sequence ID" value="MCB4821846.1"/>
    <property type="molecule type" value="Genomic_DNA"/>
</dbReference>
<keyword evidence="1" id="KW-0812">Transmembrane</keyword>
<keyword evidence="1" id="KW-0472">Membrane</keyword>
<comment type="caution">
    <text evidence="2">The sequence shown here is derived from an EMBL/GenBank/DDBJ whole genome shotgun (WGS) entry which is preliminary data.</text>
</comment>
<dbReference type="AlphaFoldDB" id="A0A9X1L7D7"/>
<keyword evidence="3" id="KW-1185">Reference proteome</keyword>
<evidence type="ECO:0000256" key="1">
    <source>
        <dbReference type="SAM" id="Phobius"/>
    </source>
</evidence>
<reference evidence="2" key="1">
    <citation type="submission" date="2021-10" db="EMBL/GenBank/DDBJ databases">
        <title>Roseicella aerolatum sp. nov., isolated from aerosols of e-waste dismantling site.</title>
        <authorList>
            <person name="Qin T."/>
        </authorList>
    </citation>
    <scope>NUCLEOTIDE SEQUENCE</scope>
    <source>
        <strain evidence="2">GB24</strain>
    </source>
</reference>